<dbReference type="InterPro" id="IPR013324">
    <property type="entry name" value="RNA_pol_sigma_r3/r4-like"/>
</dbReference>
<dbReference type="AlphaFoldDB" id="A0A382TYN0"/>
<dbReference type="InterPro" id="IPR014284">
    <property type="entry name" value="RNA_pol_sigma-70_dom"/>
</dbReference>
<dbReference type="EMBL" id="UINC01140176">
    <property type="protein sequence ID" value="SVD27166.1"/>
    <property type="molecule type" value="Genomic_DNA"/>
</dbReference>
<dbReference type="NCBIfam" id="TIGR02937">
    <property type="entry name" value="sigma70-ECF"/>
    <property type="match status" value="1"/>
</dbReference>
<accession>A0A382TYN0</accession>
<dbReference type="GO" id="GO:0003700">
    <property type="term" value="F:DNA-binding transcription factor activity"/>
    <property type="evidence" value="ECO:0007669"/>
    <property type="project" value="InterPro"/>
</dbReference>
<evidence type="ECO:0000259" key="1">
    <source>
        <dbReference type="Pfam" id="PF04545"/>
    </source>
</evidence>
<feature type="domain" description="RNA polymerase sigma-70 region 4" evidence="1">
    <location>
        <begin position="51"/>
        <end position="100"/>
    </location>
</feature>
<dbReference type="Gene3D" id="1.20.140.160">
    <property type="match status" value="1"/>
</dbReference>
<name>A0A382TYN0_9ZZZZ</name>
<dbReference type="SUPFAM" id="SSF88659">
    <property type="entry name" value="Sigma3 and sigma4 domains of RNA polymerase sigma factors"/>
    <property type="match status" value="1"/>
</dbReference>
<sequence>MPRFDRIAEDLAATSRQDRISLDERFVALFLPESPLDRVESQELRQIVLHALQELTPTEMKVVEGRYQNKRSLGAVASHLQIPRDEVRALEHSALAKLRKPLIEYMES</sequence>
<evidence type="ECO:0000313" key="2">
    <source>
        <dbReference type="EMBL" id="SVD27166.1"/>
    </source>
</evidence>
<dbReference type="InterPro" id="IPR007630">
    <property type="entry name" value="RNA_pol_sigma70_r4"/>
</dbReference>
<proteinExistence type="predicted"/>
<protein>
    <recommendedName>
        <fullName evidence="1">RNA polymerase sigma-70 region 4 domain-containing protein</fullName>
    </recommendedName>
</protein>
<dbReference type="Pfam" id="PF04545">
    <property type="entry name" value="Sigma70_r4"/>
    <property type="match status" value="1"/>
</dbReference>
<dbReference type="GO" id="GO:0006352">
    <property type="term" value="P:DNA-templated transcription initiation"/>
    <property type="evidence" value="ECO:0007669"/>
    <property type="project" value="InterPro"/>
</dbReference>
<reference evidence="2" key="1">
    <citation type="submission" date="2018-05" db="EMBL/GenBank/DDBJ databases">
        <authorList>
            <person name="Lanie J.A."/>
            <person name="Ng W.-L."/>
            <person name="Kazmierczak K.M."/>
            <person name="Andrzejewski T.M."/>
            <person name="Davidsen T.M."/>
            <person name="Wayne K.J."/>
            <person name="Tettelin H."/>
            <person name="Glass J.I."/>
            <person name="Rusch D."/>
            <person name="Podicherti R."/>
            <person name="Tsui H.-C.T."/>
            <person name="Winkler M.E."/>
        </authorList>
    </citation>
    <scope>NUCLEOTIDE SEQUENCE</scope>
</reference>
<gene>
    <name evidence="2" type="ORF">METZ01_LOCUS380020</name>
</gene>
<organism evidence="2">
    <name type="scientific">marine metagenome</name>
    <dbReference type="NCBI Taxonomy" id="408172"/>
    <lineage>
        <taxon>unclassified sequences</taxon>
        <taxon>metagenomes</taxon>
        <taxon>ecological metagenomes</taxon>
    </lineage>
</organism>